<dbReference type="EMBL" id="JAIZAY010000010">
    <property type="protein sequence ID" value="KAJ8034592.1"/>
    <property type="molecule type" value="Genomic_DNA"/>
</dbReference>
<protein>
    <submittedName>
        <fullName evidence="1">Uncharacterized protein</fullName>
    </submittedName>
</protein>
<sequence>MGNVSRRWQKDAFRGRGSSSVNWLKAVPSVVDVIGFGEATLGRDESSIIFMEKPAFCLSFAKYLDRYKPLDESRTPVFL</sequence>
<dbReference type="AlphaFoldDB" id="A0A9Q1BXD3"/>
<proteinExistence type="predicted"/>
<accession>A0A9Q1BXD3</accession>
<reference evidence="1" key="1">
    <citation type="submission" date="2021-10" db="EMBL/GenBank/DDBJ databases">
        <title>Tropical sea cucumber genome reveals ecological adaptation and Cuvierian tubules defense mechanism.</title>
        <authorList>
            <person name="Chen T."/>
        </authorList>
    </citation>
    <scope>NUCLEOTIDE SEQUENCE</scope>
    <source>
        <strain evidence="1">Nanhai2018</strain>
        <tissue evidence="1">Muscle</tissue>
    </source>
</reference>
<dbReference type="Proteomes" id="UP001152320">
    <property type="component" value="Chromosome 10"/>
</dbReference>
<gene>
    <name evidence="1" type="ORF">HOLleu_21495</name>
</gene>
<organism evidence="1 2">
    <name type="scientific">Holothuria leucospilota</name>
    <name type="common">Black long sea cucumber</name>
    <name type="synonym">Mertensiothuria leucospilota</name>
    <dbReference type="NCBI Taxonomy" id="206669"/>
    <lineage>
        <taxon>Eukaryota</taxon>
        <taxon>Metazoa</taxon>
        <taxon>Echinodermata</taxon>
        <taxon>Eleutherozoa</taxon>
        <taxon>Echinozoa</taxon>
        <taxon>Holothuroidea</taxon>
        <taxon>Aspidochirotacea</taxon>
        <taxon>Aspidochirotida</taxon>
        <taxon>Holothuriidae</taxon>
        <taxon>Holothuria</taxon>
    </lineage>
</organism>
<keyword evidence="2" id="KW-1185">Reference proteome</keyword>
<comment type="caution">
    <text evidence="1">The sequence shown here is derived from an EMBL/GenBank/DDBJ whole genome shotgun (WGS) entry which is preliminary data.</text>
</comment>
<name>A0A9Q1BXD3_HOLLE</name>
<evidence type="ECO:0000313" key="1">
    <source>
        <dbReference type="EMBL" id="KAJ8034592.1"/>
    </source>
</evidence>
<evidence type="ECO:0000313" key="2">
    <source>
        <dbReference type="Proteomes" id="UP001152320"/>
    </source>
</evidence>